<sequence>MFDQALPPKDSGLSFDMDIMLALLSDLDDAALSAIEDDLDFYHFSGVASDRLKGLLDIAAMPPAIAA</sequence>
<keyword evidence="2" id="KW-1185">Reference proteome</keyword>
<dbReference type="Proteomes" id="UP000480350">
    <property type="component" value="Unassembled WGS sequence"/>
</dbReference>
<reference evidence="1 2" key="1">
    <citation type="submission" date="2019-12" db="EMBL/GenBank/DDBJ databases">
        <authorList>
            <person name="Lee S.D."/>
        </authorList>
    </citation>
    <scope>NUCLEOTIDE SEQUENCE [LARGE SCALE GENOMIC DNA]</scope>
    <source>
        <strain evidence="1 2">GH1-50</strain>
    </source>
</reference>
<organism evidence="1 2">
    <name type="scientific">Kangsaoukella pontilimi</name>
    <dbReference type="NCBI Taxonomy" id="2691042"/>
    <lineage>
        <taxon>Bacteria</taxon>
        <taxon>Pseudomonadati</taxon>
        <taxon>Pseudomonadota</taxon>
        <taxon>Alphaproteobacteria</taxon>
        <taxon>Rhodobacterales</taxon>
        <taxon>Paracoccaceae</taxon>
        <taxon>Kangsaoukella</taxon>
    </lineage>
</organism>
<gene>
    <name evidence="1" type="ORF">GQ651_08900</name>
</gene>
<proteinExistence type="predicted"/>
<dbReference type="EMBL" id="WUPT01000001">
    <property type="protein sequence ID" value="MXQ07962.1"/>
    <property type="molecule type" value="Genomic_DNA"/>
</dbReference>
<comment type="caution">
    <text evidence="1">The sequence shown here is derived from an EMBL/GenBank/DDBJ whole genome shotgun (WGS) entry which is preliminary data.</text>
</comment>
<evidence type="ECO:0000313" key="1">
    <source>
        <dbReference type="EMBL" id="MXQ07962.1"/>
    </source>
</evidence>
<name>A0A7C9IHV1_9RHOB</name>
<accession>A0A7C9IHV1</accession>
<evidence type="ECO:0000313" key="2">
    <source>
        <dbReference type="Proteomes" id="UP000480350"/>
    </source>
</evidence>
<protein>
    <submittedName>
        <fullName evidence="1">Uncharacterized protein</fullName>
    </submittedName>
</protein>
<dbReference type="AlphaFoldDB" id="A0A7C9IHV1"/>
<dbReference type="RefSeq" id="WP_160763804.1">
    <property type="nucleotide sequence ID" value="NZ_WUPT01000001.1"/>
</dbReference>
<reference evidence="1 2" key="2">
    <citation type="submission" date="2020-03" db="EMBL/GenBank/DDBJ databases">
        <title>Kangsaoukella pontilimi gen. nov., sp. nov., a new member of the family Rhodobacteraceae isolated from a tidal mudflat.</title>
        <authorList>
            <person name="Kim I.S."/>
        </authorList>
    </citation>
    <scope>NUCLEOTIDE SEQUENCE [LARGE SCALE GENOMIC DNA]</scope>
    <source>
        <strain evidence="1 2">GH1-50</strain>
    </source>
</reference>